<protein>
    <submittedName>
        <fullName evidence="1">Uncharacterized protein</fullName>
    </submittedName>
</protein>
<evidence type="ECO:0000313" key="1">
    <source>
        <dbReference type="EMBL" id="PQJ15476.1"/>
    </source>
</evidence>
<reference evidence="2" key="1">
    <citation type="submission" date="2016-11" db="EMBL/GenBank/DDBJ databases">
        <title>Trade-off between light-utilization and light-protection in marine flavobacteria.</title>
        <authorList>
            <person name="Kumagai Y."/>
            <person name="Yoshizawa S."/>
            <person name="Kogure K."/>
        </authorList>
    </citation>
    <scope>NUCLEOTIDE SEQUENCE [LARGE SCALE GENOMIC DNA]</scope>
    <source>
        <strain evidence="2">SG-18</strain>
    </source>
</reference>
<dbReference type="Proteomes" id="UP000239366">
    <property type="component" value="Unassembled WGS sequence"/>
</dbReference>
<accession>A0A2S7T7P8</accession>
<sequence length="173" mass="18693">MLRSKPTLGLITILLGIFLGLGSCEKDDICVDGDTPLLVVGFFDQGDAEQETAKDVTTLRVRELNSTGFPPSVSDRVTTDSIAIPLPNSATTVTYLLISNSADTDGNETGNIDTLDMSYTLSQRFVSRACGFVAVYEDLTVSLRNDSSNWIQDLVVVDSTVNSNNSIQLKVLH</sequence>
<organism evidence="1 2">
    <name type="scientific">Aureicoccus marinus</name>
    <dbReference type="NCBI Taxonomy" id="754435"/>
    <lineage>
        <taxon>Bacteria</taxon>
        <taxon>Pseudomonadati</taxon>
        <taxon>Bacteroidota</taxon>
        <taxon>Flavobacteriia</taxon>
        <taxon>Flavobacteriales</taxon>
        <taxon>Flavobacteriaceae</taxon>
        <taxon>Aureicoccus</taxon>
    </lineage>
</organism>
<gene>
    <name evidence="1" type="ORF">BST99_06755</name>
</gene>
<comment type="caution">
    <text evidence="1">The sequence shown here is derived from an EMBL/GenBank/DDBJ whole genome shotgun (WGS) entry which is preliminary data.</text>
</comment>
<dbReference type="InterPro" id="IPR045607">
    <property type="entry name" value="DUF6452"/>
</dbReference>
<dbReference type="AlphaFoldDB" id="A0A2S7T7P8"/>
<dbReference type="RefSeq" id="WP_105001127.1">
    <property type="nucleotide sequence ID" value="NZ_MQVX01000001.1"/>
</dbReference>
<evidence type="ECO:0000313" key="2">
    <source>
        <dbReference type="Proteomes" id="UP000239366"/>
    </source>
</evidence>
<keyword evidence="2" id="KW-1185">Reference proteome</keyword>
<dbReference type="EMBL" id="MQVX01000001">
    <property type="protein sequence ID" value="PQJ15476.1"/>
    <property type="molecule type" value="Genomic_DNA"/>
</dbReference>
<name>A0A2S7T7P8_9FLAO</name>
<proteinExistence type="predicted"/>
<dbReference type="Pfam" id="PF20050">
    <property type="entry name" value="DUF6452"/>
    <property type="match status" value="1"/>
</dbReference>
<dbReference type="PROSITE" id="PS51257">
    <property type="entry name" value="PROKAR_LIPOPROTEIN"/>
    <property type="match status" value="1"/>
</dbReference>
<dbReference type="OrthoDB" id="663527at2"/>